<comment type="caution">
    <text evidence="1">The sequence shown here is derived from an EMBL/GenBank/DDBJ whole genome shotgun (WGS) entry which is preliminary data.</text>
</comment>
<proteinExistence type="predicted"/>
<reference evidence="1 2" key="1">
    <citation type="submission" date="2022-07" db="EMBL/GenBank/DDBJ databases">
        <title>Genome-wide signatures of adaptation to extreme environments.</title>
        <authorList>
            <person name="Cho C.H."/>
            <person name="Yoon H.S."/>
        </authorList>
    </citation>
    <scope>NUCLEOTIDE SEQUENCE [LARGE SCALE GENOMIC DNA]</scope>
    <source>
        <strain evidence="1 2">DBV 063 E5</strain>
    </source>
</reference>
<evidence type="ECO:0008006" key="3">
    <source>
        <dbReference type="Google" id="ProtNLM"/>
    </source>
</evidence>
<dbReference type="EMBL" id="JANCYW010000019">
    <property type="protein sequence ID" value="KAK4538715.1"/>
    <property type="molecule type" value="Genomic_DNA"/>
</dbReference>
<gene>
    <name evidence="1" type="ORF">CDCA_CDCA19G4740</name>
</gene>
<keyword evidence="2" id="KW-1185">Reference proteome</keyword>
<dbReference type="SUPFAM" id="SSF56784">
    <property type="entry name" value="HAD-like"/>
    <property type="match status" value="1"/>
</dbReference>
<sequence>MHRQPVRIVFSDLDGTLVHYAPELDSVATIRSEDHSDGTVVVQYREGGEEVPCVQLPSRTQNTGYLSCRSVELIGRIRRQYHLPFVLLSGSRSSTFFRRLPRLPEVDAFGIESGGRLFYRDADGDADAGVYIEDRAWAETLAPVAGLDWTARQRFPPSCTAPLSQRPGRLWRLAESLEREGWRIDAHDFFTAFRMSVSSTAEELTSRFQHEVQPRLAEYDAQTAYNLAKADVFPVLAGKRRAAQHFLRRFQAKPAHAAALFDDDNDLAFATLCGHAYVPTVTHPSVEVALAQHPHWRRSTRPGPLGTEQALEWLLQDIGELVEV</sequence>
<protein>
    <recommendedName>
        <fullName evidence="3">Sucrose phosphatase-like domain-containing protein</fullName>
    </recommendedName>
</protein>
<evidence type="ECO:0000313" key="1">
    <source>
        <dbReference type="EMBL" id="KAK4538715.1"/>
    </source>
</evidence>
<dbReference type="AlphaFoldDB" id="A0AAV9J2B7"/>
<accession>A0AAV9J2B7</accession>
<dbReference type="InterPro" id="IPR036412">
    <property type="entry name" value="HAD-like_sf"/>
</dbReference>
<evidence type="ECO:0000313" key="2">
    <source>
        <dbReference type="Proteomes" id="UP001301350"/>
    </source>
</evidence>
<organism evidence="1 2">
    <name type="scientific">Cyanidium caldarium</name>
    <name type="common">Red alga</name>
    <dbReference type="NCBI Taxonomy" id="2771"/>
    <lineage>
        <taxon>Eukaryota</taxon>
        <taxon>Rhodophyta</taxon>
        <taxon>Bangiophyceae</taxon>
        <taxon>Cyanidiales</taxon>
        <taxon>Cyanidiaceae</taxon>
        <taxon>Cyanidium</taxon>
    </lineage>
</organism>
<name>A0AAV9J2B7_CYACA</name>
<dbReference type="Proteomes" id="UP001301350">
    <property type="component" value="Unassembled WGS sequence"/>
</dbReference>